<protein>
    <recommendedName>
        <fullName evidence="3">Transposase InsH N-terminal domain-containing protein</fullName>
    </recommendedName>
</protein>
<accession>A0A151AUZ8</accession>
<keyword evidence="2" id="KW-1185">Reference proteome</keyword>
<sequence length="74" mass="8760">MYADGNRMTMIITYILELLPIKAGWAPIYYEHVFCKIDEKKFAPLYCENNGRPNKPVNILLSLEFIKHLYDYTD</sequence>
<name>A0A151AUZ8_9FIRM</name>
<reference evidence="1 2" key="1">
    <citation type="submission" date="2016-02" db="EMBL/GenBank/DDBJ databases">
        <title>Genome sequence of Moorella mulderi DSM 14980.</title>
        <authorList>
            <person name="Poehlein A."/>
            <person name="Daniel R."/>
        </authorList>
    </citation>
    <scope>NUCLEOTIDE SEQUENCE [LARGE SCALE GENOMIC DNA]</scope>
    <source>
        <strain evidence="1 2">DSM 14980</strain>
    </source>
</reference>
<evidence type="ECO:0000313" key="2">
    <source>
        <dbReference type="Proteomes" id="UP000075670"/>
    </source>
</evidence>
<dbReference type="AlphaFoldDB" id="A0A151AUZ8"/>
<dbReference type="Proteomes" id="UP000075670">
    <property type="component" value="Unassembled WGS sequence"/>
</dbReference>
<comment type="caution">
    <text evidence="1">The sequence shown here is derived from an EMBL/GenBank/DDBJ whole genome shotgun (WGS) entry which is preliminary data.</text>
</comment>
<gene>
    <name evidence="1" type="ORF">MOMUL_22330</name>
</gene>
<dbReference type="PATRIC" id="fig|1122241.3.peg.2376"/>
<evidence type="ECO:0008006" key="3">
    <source>
        <dbReference type="Google" id="ProtNLM"/>
    </source>
</evidence>
<proteinExistence type="predicted"/>
<dbReference type="EMBL" id="LTBC01000010">
    <property type="protein sequence ID" value="KYH31494.1"/>
    <property type="molecule type" value="Genomic_DNA"/>
</dbReference>
<evidence type="ECO:0000313" key="1">
    <source>
        <dbReference type="EMBL" id="KYH31494.1"/>
    </source>
</evidence>
<organism evidence="1 2">
    <name type="scientific">Moorella mulderi DSM 14980</name>
    <dbReference type="NCBI Taxonomy" id="1122241"/>
    <lineage>
        <taxon>Bacteria</taxon>
        <taxon>Bacillati</taxon>
        <taxon>Bacillota</taxon>
        <taxon>Clostridia</taxon>
        <taxon>Neomoorellales</taxon>
        <taxon>Neomoorellaceae</taxon>
        <taxon>Neomoorella</taxon>
    </lineage>
</organism>